<evidence type="ECO:0000256" key="3">
    <source>
        <dbReference type="ARBA" id="ARBA00022679"/>
    </source>
</evidence>
<dbReference type="RefSeq" id="WP_105531096.1">
    <property type="nucleotide sequence ID" value="NZ_PUGF01000005.1"/>
</dbReference>
<keyword evidence="1" id="KW-0597">Phosphoprotein</keyword>
<dbReference type="PANTHER" id="PTHR32183:SF6">
    <property type="entry name" value="CYSTEINE SULFINATE DESULFINASE_CYSTEINE DESULFURASE AND RELATED ENZYMES"/>
    <property type="match status" value="1"/>
</dbReference>
<dbReference type="GO" id="GO:0032259">
    <property type="term" value="P:methylation"/>
    <property type="evidence" value="ECO:0007669"/>
    <property type="project" value="UniProtKB-KW"/>
</dbReference>
<sequence length="205" mass="23100">MSIPPIFVQRDATMPEFWNERFEQKFVPWDKGGVPLAVQQYIQHQTQPADTQCLIPGCGNGYEAAYLSECGWDVVAIDFSPAAVASARAAHPDWADRIVEADFFKYQPAKPLSLIYERAFLCALPPALRLDVAARWAELLPTRGLLMGFFYITDTGSKSGPPFSISQQELNTLLAPHFVCLEDKAVDDSIAVFENCERWQIWQKK</sequence>
<dbReference type="Gene3D" id="3.40.50.150">
    <property type="entry name" value="Vaccinia Virus protein VP39"/>
    <property type="match status" value="1"/>
</dbReference>
<evidence type="ECO:0000313" key="5">
    <source>
        <dbReference type="EMBL" id="PRC93807.1"/>
    </source>
</evidence>
<dbReference type="InterPro" id="IPR029063">
    <property type="entry name" value="SAM-dependent_MTases_sf"/>
</dbReference>
<organism evidence="5 6">
    <name type="scientific">Solimicrobium silvestre</name>
    <dbReference type="NCBI Taxonomy" id="2099400"/>
    <lineage>
        <taxon>Bacteria</taxon>
        <taxon>Pseudomonadati</taxon>
        <taxon>Pseudomonadota</taxon>
        <taxon>Betaproteobacteria</taxon>
        <taxon>Burkholderiales</taxon>
        <taxon>Oxalobacteraceae</taxon>
        <taxon>Solimicrobium</taxon>
    </lineage>
</organism>
<dbReference type="PROSITE" id="PS51585">
    <property type="entry name" value="SAM_MT_TPMT"/>
    <property type="match status" value="1"/>
</dbReference>
<comment type="caution">
    <text evidence="5">The sequence shown here is derived from an EMBL/GenBank/DDBJ whole genome shotgun (WGS) entry which is preliminary data.</text>
</comment>
<protein>
    <submittedName>
        <fullName evidence="5">Thiopurine S-methyltransferase (TPMT)</fullName>
    </submittedName>
</protein>
<keyword evidence="6" id="KW-1185">Reference proteome</keyword>
<keyword evidence="3 5" id="KW-0808">Transferase</keyword>
<dbReference type="PANTHER" id="PTHR32183">
    <property type="match status" value="1"/>
</dbReference>
<keyword evidence="4" id="KW-0949">S-adenosyl-L-methionine</keyword>
<dbReference type="EMBL" id="PUGF01000005">
    <property type="protein sequence ID" value="PRC93807.1"/>
    <property type="molecule type" value="Genomic_DNA"/>
</dbReference>
<name>A0A2S9H1G8_9BURK</name>
<evidence type="ECO:0000313" key="6">
    <source>
        <dbReference type="Proteomes" id="UP000237839"/>
    </source>
</evidence>
<evidence type="ECO:0000256" key="2">
    <source>
        <dbReference type="ARBA" id="ARBA00022603"/>
    </source>
</evidence>
<dbReference type="Proteomes" id="UP000237839">
    <property type="component" value="Unassembled WGS sequence"/>
</dbReference>
<dbReference type="GO" id="GO:0008757">
    <property type="term" value="F:S-adenosylmethionine-dependent methyltransferase activity"/>
    <property type="evidence" value="ECO:0007669"/>
    <property type="project" value="InterPro"/>
</dbReference>
<reference evidence="5 6" key="1">
    <citation type="submission" date="2018-02" db="EMBL/GenBank/DDBJ databases">
        <title>Solimicrobium silvestre gen. nov., sp. nov., isolated from alpine forest soil.</title>
        <authorList>
            <person name="Margesin R."/>
            <person name="Albuquerque L."/>
            <person name="Zhang D.-C."/>
            <person name="Froufe H.J.C."/>
            <person name="Severino R."/>
            <person name="Roxo I."/>
            <person name="Egas C."/>
            <person name="Da Costa M.S."/>
        </authorList>
    </citation>
    <scope>NUCLEOTIDE SEQUENCE [LARGE SCALE GENOMIC DNA]</scope>
    <source>
        <strain evidence="5 6">S20-91</strain>
    </source>
</reference>
<evidence type="ECO:0000256" key="4">
    <source>
        <dbReference type="ARBA" id="ARBA00022691"/>
    </source>
</evidence>
<dbReference type="InterPro" id="IPR008854">
    <property type="entry name" value="TPMT"/>
</dbReference>
<dbReference type="Pfam" id="PF05724">
    <property type="entry name" value="TPMT"/>
    <property type="match status" value="1"/>
</dbReference>
<evidence type="ECO:0000256" key="1">
    <source>
        <dbReference type="ARBA" id="ARBA00022553"/>
    </source>
</evidence>
<gene>
    <name evidence="5" type="ORF">S2091_1416</name>
</gene>
<proteinExistence type="predicted"/>
<dbReference type="CDD" id="cd02440">
    <property type="entry name" value="AdoMet_MTases"/>
    <property type="match status" value="1"/>
</dbReference>
<keyword evidence="2 5" id="KW-0489">Methyltransferase</keyword>
<accession>A0A2S9H1G8</accession>
<dbReference type="OrthoDB" id="9778208at2"/>
<dbReference type="SUPFAM" id="SSF53335">
    <property type="entry name" value="S-adenosyl-L-methionine-dependent methyltransferases"/>
    <property type="match status" value="1"/>
</dbReference>
<dbReference type="AlphaFoldDB" id="A0A2S9H1G8"/>